<accession>A0A0F9CXW5</accession>
<dbReference type="AlphaFoldDB" id="A0A0F9CXW5"/>
<organism evidence="1">
    <name type="scientific">marine sediment metagenome</name>
    <dbReference type="NCBI Taxonomy" id="412755"/>
    <lineage>
        <taxon>unclassified sequences</taxon>
        <taxon>metagenomes</taxon>
        <taxon>ecological metagenomes</taxon>
    </lineage>
</organism>
<protein>
    <submittedName>
        <fullName evidence="1">Uncharacterized protein</fullName>
    </submittedName>
</protein>
<gene>
    <name evidence="1" type="ORF">LCGC14_2555120</name>
</gene>
<comment type="caution">
    <text evidence="1">The sequence shown here is derived from an EMBL/GenBank/DDBJ whole genome shotgun (WGS) entry which is preliminary data.</text>
</comment>
<reference evidence="1" key="1">
    <citation type="journal article" date="2015" name="Nature">
        <title>Complex archaea that bridge the gap between prokaryotes and eukaryotes.</title>
        <authorList>
            <person name="Spang A."/>
            <person name="Saw J.H."/>
            <person name="Jorgensen S.L."/>
            <person name="Zaremba-Niedzwiedzka K."/>
            <person name="Martijn J."/>
            <person name="Lind A.E."/>
            <person name="van Eijk R."/>
            <person name="Schleper C."/>
            <person name="Guy L."/>
            <person name="Ettema T.J."/>
        </authorList>
    </citation>
    <scope>NUCLEOTIDE SEQUENCE</scope>
</reference>
<sequence>PRGAHVRLQEIDALASQKIFVPFSVNMAQRKAARQLREKGKNLVCGTPGQEPNFALLGCFLQLVEEDGEFVVRPTI</sequence>
<name>A0A0F9CXW5_9ZZZZ</name>
<proteinExistence type="predicted"/>
<dbReference type="EMBL" id="LAZR01042035">
    <property type="protein sequence ID" value="KKL10506.1"/>
    <property type="molecule type" value="Genomic_DNA"/>
</dbReference>
<evidence type="ECO:0000313" key="1">
    <source>
        <dbReference type="EMBL" id="KKL10506.1"/>
    </source>
</evidence>
<feature type="non-terminal residue" evidence="1">
    <location>
        <position position="1"/>
    </location>
</feature>